<dbReference type="AlphaFoldDB" id="A0A7W6Y1H9"/>
<evidence type="ECO:0000313" key="8">
    <source>
        <dbReference type="Proteomes" id="UP000576087"/>
    </source>
</evidence>
<dbReference type="EMBL" id="JACIGY010000001">
    <property type="protein sequence ID" value="MBB4411297.1"/>
    <property type="molecule type" value="Genomic_DNA"/>
</dbReference>
<evidence type="ECO:0000313" key="6">
    <source>
        <dbReference type="Proteomes" id="UP000520770"/>
    </source>
</evidence>
<protein>
    <submittedName>
        <fullName evidence="5">Ornithine cyclodeaminase</fullName>
        <ecNumber evidence="5">4.3.1.12</ecNumber>
    </submittedName>
</protein>
<keyword evidence="5" id="KW-0456">Lyase</keyword>
<dbReference type="Pfam" id="PF02423">
    <property type="entry name" value="OCD_Mu_crystall"/>
    <property type="match status" value="1"/>
</dbReference>
<dbReference type="RefSeq" id="WP_183820772.1">
    <property type="nucleotide sequence ID" value="NZ_JACIGW010000001.1"/>
</dbReference>
<dbReference type="PIRSF" id="PIRSF001439">
    <property type="entry name" value="CryM"/>
    <property type="match status" value="1"/>
</dbReference>
<dbReference type="EMBL" id="JACIHM010000001">
    <property type="protein sequence ID" value="MBB4445986.1"/>
    <property type="molecule type" value="Genomic_DNA"/>
</dbReference>
<keyword evidence="7" id="KW-1185">Reference proteome</keyword>
<dbReference type="GO" id="GO:0005737">
    <property type="term" value="C:cytoplasm"/>
    <property type="evidence" value="ECO:0007669"/>
    <property type="project" value="TreeGrafter"/>
</dbReference>
<dbReference type="InterPro" id="IPR036291">
    <property type="entry name" value="NAD(P)-bd_dom_sf"/>
</dbReference>
<evidence type="ECO:0000313" key="7">
    <source>
        <dbReference type="Proteomes" id="UP000524535"/>
    </source>
</evidence>
<dbReference type="Gene3D" id="3.30.1780.10">
    <property type="entry name" value="ornithine cyclodeaminase, domain 1"/>
    <property type="match status" value="1"/>
</dbReference>
<dbReference type="EMBL" id="JACIGW010000001">
    <property type="protein sequence ID" value="MBB4346309.1"/>
    <property type="molecule type" value="Genomic_DNA"/>
</dbReference>
<evidence type="ECO:0000256" key="1">
    <source>
        <dbReference type="ARBA" id="ARBA00008903"/>
    </source>
</evidence>
<keyword evidence="2" id="KW-0520">NAD</keyword>
<accession>A0A7W6Y1H9</accession>
<reference evidence="6 7" key="1">
    <citation type="submission" date="2020-08" db="EMBL/GenBank/DDBJ databases">
        <title>Genomic Encyclopedia of Type Strains, Phase IV (KMG-V): Genome sequencing to study the core and pangenomes of soil and plant-associated prokaryotes.</title>
        <authorList>
            <person name="Whitman W."/>
        </authorList>
    </citation>
    <scope>NUCLEOTIDE SEQUENCE [LARGE SCALE GENOMIC DNA]</scope>
    <source>
        <strain evidence="4 7">SEMIA 444</strain>
        <strain evidence="3 6">SEMIA 448</strain>
        <strain evidence="5 8">SEMIA 452</strain>
    </source>
</reference>
<name>A0A7W6Y1H9_9HYPH</name>
<evidence type="ECO:0000313" key="5">
    <source>
        <dbReference type="EMBL" id="MBB4445986.1"/>
    </source>
</evidence>
<dbReference type="PANTHER" id="PTHR13812">
    <property type="entry name" value="KETIMINE REDUCTASE MU-CRYSTALLIN"/>
    <property type="match status" value="1"/>
</dbReference>
<dbReference type="Proteomes" id="UP000520770">
    <property type="component" value="Unassembled WGS sequence"/>
</dbReference>
<gene>
    <name evidence="4" type="ORF">GGE31_001768</name>
    <name evidence="3" type="ORF">GGE33_000017</name>
    <name evidence="5" type="ORF">GGE35_001768</name>
</gene>
<dbReference type="SUPFAM" id="SSF51735">
    <property type="entry name" value="NAD(P)-binding Rossmann-fold domains"/>
    <property type="match status" value="1"/>
</dbReference>
<dbReference type="PANTHER" id="PTHR13812:SF19">
    <property type="entry name" value="KETIMINE REDUCTASE MU-CRYSTALLIN"/>
    <property type="match status" value="1"/>
</dbReference>
<comment type="similarity">
    <text evidence="1">Belongs to the ornithine cyclodeaminase/mu-crystallin family.</text>
</comment>
<dbReference type="InterPro" id="IPR003462">
    <property type="entry name" value="ODC_Mu_crystall"/>
</dbReference>
<dbReference type="Proteomes" id="UP000524535">
    <property type="component" value="Unassembled WGS sequence"/>
</dbReference>
<evidence type="ECO:0000313" key="3">
    <source>
        <dbReference type="EMBL" id="MBB4346309.1"/>
    </source>
</evidence>
<sequence length="327" mass="34959">MSTIRHLSRKDAIEAGALDWVAAVEDIHATIRLLRSGEAGMVAESVMPLGSDPRNKAYGLPAFVGGAYDAAGLKWTVHRAEPIGDLPSISSTTIINRLSDGAPVGSVESALLTRMRTAAVSAAAIKSLKPAGIRTVALLGAGAHAQTHLDMLLALFPGLEAIHLWNRTRSNLNPLIEQAGRSSTRILPHADWHDALADADVVICCTSSPQPFLGRSAVRPGRLIMQIGFHEVMFETIAATDLVTVDLWGDFAEKSAKSLFQMYRAGEFSPEQVAADLPALLLDGWRPETSASLYFSSFGLNVFDIAFAARVLARANDLNIGTLLPSI</sequence>
<dbReference type="InterPro" id="IPR023401">
    <property type="entry name" value="ODC_N"/>
</dbReference>
<dbReference type="Proteomes" id="UP000576087">
    <property type="component" value="Unassembled WGS sequence"/>
</dbReference>
<dbReference type="EC" id="4.3.1.12" evidence="5"/>
<evidence type="ECO:0000313" key="4">
    <source>
        <dbReference type="EMBL" id="MBB4411297.1"/>
    </source>
</evidence>
<proteinExistence type="inferred from homology"/>
<dbReference type="Gene3D" id="3.40.50.720">
    <property type="entry name" value="NAD(P)-binding Rossmann-like Domain"/>
    <property type="match status" value="1"/>
</dbReference>
<comment type="caution">
    <text evidence="5">The sequence shown here is derived from an EMBL/GenBank/DDBJ whole genome shotgun (WGS) entry which is preliminary data.</text>
</comment>
<evidence type="ECO:0000256" key="2">
    <source>
        <dbReference type="ARBA" id="ARBA00023027"/>
    </source>
</evidence>
<organism evidence="5 8">
    <name type="scientific">Aliirhizobium cellulosilyticum</name>
    <dbReference type="NCBI Taxonomy" id="393664"/>
    <lineage>
        <taxon>Bacteria</taxon>
        <taxon>Pseudomonadati</taxon>
        <taxon>Pseudomonadota</taxon>
        <taxon>Alphaproteobacteria</taxon>
        <taxon>Hyphomicrobiales</taxon>
        <taxon>Rhizobiaceae</taxon>
        <taxon>Aliirhizobium</taxon>
    </lineage>
</organism>
<dbReference type="GO" id="GO:0008473">
    <property type="term" value="F:ornithine cyclodeaminase activity"/>
    <property type="evidence" value="ECO:0007669"/>
    <property type="project" value="UniProtKB-EC"/>
</dbReference>